<feature type="region of interest" description="Disordered" evidence="2">
    <location>
        <begin position="1"/>
        <end position="35"/>
    </location>
</feature>
<keyword evidence="1" id="KW-0175">Coiled coil</keyword>
<feature type="coiled-coil region" evidence="1">
    <location>
        <begin position="47"/>
        <end position="81"/>
    </location>
</feature>
<feature type="compositionally biased region" description="Pro residues" evidence="2">
    <location>
        <begin position="10"/>
        <end position="20"/>
    </location>
</feature>
<evidence type="ECO:0000313" key="3">
    <source>
        <dbReference type="EMBL" id="GJT88759.1"/>
    </source>
</evidence>
<evidence type="ECO:0000256" key="2">
    <source>
        <dbReference type="SAM" id="MobiDB-lite"/>
    </source>
</evidence>
<keyword evidence="4" id="KW-1185">Reference proteome</keyword>
<evidence type="ECO:0000313" key="4">
    <source>
        <dbReference type="Proteomes" id="UP001151760"/>
    </source>
</evidence>
<name>A0ABQ5HML6_9ASTR</name>
<sequence length="81" mass="9397">MDNKTNQSNPPTPEKPPMPPISSYSTVEESVEEHDTCDEYLTKGFLTEKEQQQLAQDEEAYREYLEEEAKAKKERATTEKE</sequence>
<evidence type="ECO:0000256" key="1">
    <source>
        <dbReference type="SAM" id="Coils"/>
    </source>
</evidence>
<dbReference type="EMBL" id="BQNB010019761">
    <property type="protein sequence ID" value="GJT88759.1"/>
    <property type="molecule type" value="Genomic_DNA"/>
</dbReference>
<reference evidence="3" key="2">
    <citation type="submission" date="2022-01" db="EMBL/GenBank/DDBJ databases">
        <authorList>
            <person name="Yamashiro T."/>
            <person name="Shiraishi A."/>
            <person name="Satake H."/>
            <person name="Nakayama K."/>
        </authorList>
    </citation>
    <scope>NUCLEOTIDE SEQUENCE</scope>
</reference>
<protein>
    <submittedName>
        <fullName evidence="3">Uncharacterized protein</fullName>
    </submittedName>
</protein>
<dbReference type="Proteomes" id="UP001151760">
    <property type="component" value="Unassembled WGS sequence"/>
</dbReference>
<reference evidence="3" key="1">
    <citation type="journal article" date="2022" name="Int. J. Mol. Sci.">
        <title>Draft Genome of Tanacetum Coccineum: Genomic Comparison of Closely Related Tanacetum-Family Plants.</title>
        <authorList>
            <person name="Yamashiro T."/>
            <person name="Shiraishi A."/>
            <person name="Nakayama K."/>
            <person name="Satake H."/>
        </authorList>
    </citation>
    <scope>NUCLEOTIDE SEQUENCE</scope>
</reference>
<gene>
    <name evidence="3" type="ORF">Tco_1070476</name>
</gene>
<proteinExistence type="predicted"/>
<accession>A0ABQ5HML6</accession>
<organism evidence="3 4">
    <name type="scientific">Tanacetum coccineum</name>
    <dbReference type="NCBI Taxonomy" id="301880"/>
    <lineage>
        <taxon>Eukaryota</taxon>
        <taxon>Viridiplantae</taxon>
        <taxon>Streptophyta</taxon>
        <taxon>Embryophyta</taxon>
        <taxon>Tracheophyta</taxon>
        <taxon>Spermatophyta</taxon>
        <taxon>Magnoliopsida</taxon>
        <taxon>eudicotyledons</taxon>
        <taxon>Gunneridae</taxon>
        <taxon>Pentapetalae</taxon>
        <taxon>asterids</taxon>
        <taxon>campanulids</taxon>
        <taxon>Asterales</taxon>
        <taxon>Asteraceae</taxon>
        <taxon>Asteroideae</taxon>
        <taxon>Anthemideae</taxon>
        <taxon>Anthemidinae</taxon>
        <taxon>Tanacetum</taxon>
    </lineage>
</organism>
<comment type="caution">
    <text evidence="3">The sequence shown here is derived from an EMBL/GenBank/DDBJ whole genome shotgun (WGS) entry which is preliminary data.</text>
</comment>